<accession>A0A172ZGL6</accession>
<organism evidence="1 2">
    <name type="scientific">Paenibacillus bovis</name>
    <dbReference type="NCBI Taxonomy" id="1616788"/>
    <lineage>
        <taxon>Bacteria</taxon>
        <taxon>Bacillati</taxon>
        <taxon>Bacillota</taxon>
        <taxon>Bacilli</taxon>
        <taxon>Bacillales</taxon>
        <taxon>Paenibacillaceae</taxon>
        <taxon>Paenibacillus</taxon>
    </lineage>
</organism>
<dbReference type="InterPro" id="IPR036465">
    <property type="entry name" value="vWFA_dom_sf"/>
</dbReference>
<dbReference type="AlphaFoldDB" id="A0A172ZGL6"/>
<reference evidence="2" key="1">
    <citation type="submission" date="2015-10" db="EMBL/GenBank/DDBJ databases">
        <title>Genome of Paenibacillus bovis sp. nov.</title>
        <authorList>
            <person name="Wu Z."/>
            <person name="Gao C."/>
            <person name="Liu Z."/>
            <person name="Zheng H."/>
        </authorList>
    </citation>
    <scope>NUCLEOTIDE SEQUENCE [LARGE SCALE GENOMIC DNA]</scope>
    <source>
        <strain evidence="2">BD3526</strain>
    </source>
</reference>
<evidence type="ECO:0008006" key="3">
    <source>
        <dbReference type="Google" id="ProtNLM"/>
    </source>
</evidence>
<dbReference type="PANTHER" id="PTHR30634:SF16">
    <property type="entry name" value="OUTER-MEMBRANE LIPOPROTEIN LOLB"/>
    <property type="match status" value="1"/>
</dbReference>
<protein>
    <recommendedName>
        <fullName evidence="3">CoxE</fullName>
    </recommendedName>
</protein>
<dbReference type="Gene3D" id="3.40.50.410">
    <property type="entry name" value="von Willebrand factor, type A domain"/>
    <property type="match status" value="1"/>
</dbReference>
<dbReference type="InterPro" id="IPR050458">
    <property type="entry name" value="LolB"/>
</dbReference>
<dbReference type="RefSeq" id="WP_060534744.1">
    <property type="nucleotide sequence ID" value="NZ_CP013023.1"/>
</dbReference>
<dbReference type="InterPro" id="IPR008912">
    <property type="entry name" value="Uncharacterised_CoxE"/>
</dbReference>
<gene>
    <name evidence="1" type="ORF">AR543_12100</name>
</gene>
<dbReference type="EMBL" id="CP013023">
    <property type="protein sequence ID" value="ANF96679.1"/>
    <property type="molecule type" value="Genomic_DNA"/>
</dbReference>
<dbReference type="Proteomes" id="UP000078148">
    <property type="component" value="Chromosome"/>
</dbReference>
<keyword evidence="2" id="KW-1185">Reference proteome</keyword>
<name>A0A172ZGL6_9BACL</name>
<dbReference type="PANTHER" id="PTHR30634">
    <property type="entry name" value="OUTER MEMBRANE LOLAB LIPOPROTEIN INSERTION APPARATUS"/>
    <property type="match status" value="1"/>
</dbReference>
<evidence type="ECO:0000313" key="1">
    <source>
        <dbReference type="EMBL" id="ANF96679.1"/>
    </source>
</evidence>
<dbReference type="STRING" id="1616788.AR543_12100"/>
<evidence type="ECO:0000313" key="2">
    <source>
        <dbReference type="Proteomes" id="UP000078148"/>
    </source>
</evidence>
<dbReference type="OrthoDB" id="9789979at2"/>
<proteinExistence type="predicted"/>
<dbReference type="Pfam" id="PF05762">
    <property type="entry name" value="VWA_CoxE"/>
    <property type="match status" value="1"/>
</dbReference>
<reference evidence="1 2" key="2">
    <citation type="journal article" date="2016" name="Int. J. Syst. Evol. Microbiol.">
        <title>Paenibacillus bovis sp. nov., isolated from raw yak (Bos grunniens) milk.</title>
        <authorList>
            <person name="Gao C."/>
            <person name="Han J."/>
            <person name="Liu Z."/>
            <person name="Xu X."/>
            <person name="Hang F."/>
            <person name="Wu Z."/>
        </authorList>
    </citation>
    <scope>NUCLEOTIDE SEQUENCE [LARGE SCALE GENOMIC DNA]</scope>
    <source>
        <strain evidence="1 2">BD3526</strain>
    </source>
</reference>
<sequence>METDLNRQPDKPLEDRQVLNRWRLLLGPSAEPSLNESECYDSAQFEYQEMDEVLGYLYDREYGADQGYRERNSGGRGPSQLTVPRWLSQVRKLFPHETVEILEKQALDRYGLNELLRDKKVLESMEPNMNLLRNIMQFKGKMKGEVLQSAKEIVRQVVEDLRRQLENDAKASIMGRRSRYTSSRSRSLRNLNFKKTIAKNLKNYDKRNNRFVVDRLYFDGNIQPHNRWNIIIAVDESGSMMNSVIYSSVMASIFYRLNALKTHLFIFDTEVVDLTDRLEDPVDLLMSVQLGGGTHIAKALRYGESLIENPARTIFILVSDLEEGYAAEPMYRASRDIIDAGCRMLVLTALDFEGGAVYDQRAARRLADMGAHVAAITPNQLAEWIGKIIT</sequence>
<dbReference type="SUPFAM" id="SSF53300">
    <property type="entry name" value="vWA-like"/>
    <property type="match status" value="1"/>
</dbReference>
<dbReference type="KEGG" id="pbv:AR543_12100"/>